<protein>
    <recommendedName>
        <fullName evidence="4">Lipoprotein</fullName>
    </recommendedName>
</protein>
<reference evidence="2 3" key="1">
    <citation type="submission" date="2017-08" db="EMBL/GenBank/DDBJ databases">
        <authorList>
            <person name="de Groot N.N."/>
        </authorList>
    </citation>
    <scope>NUCLEOTIDE SEQUENCE [LARGE SCALE GENOMIC DNA]</scope>
    <source>
        <strain evidence="2 3">HM2</strain>
    </source>
</reference>
<feature type="chain" id="PRO_5017086277" description="Lipoprotein" evidence="1">
    <location>
        <begin position="23"/>
        <end position="442"/>
    </location>
</feature>
<sequence length="442" mass="49818">MKKLYSLFTLGALLFVACSENALPVSGSTSVPNMENNLMPKSPVLCSVMGVTDSLEAVEKGCIWSPTMWNRTSGYRARTGVDNGTNTSGIWTWHVDQGVYNNIRFEWPGVATDQYDSMALADVIDKCGGSLCGKVVREPNEDKIDSAMKYIEDDGRAYVEFYFAGKDSLGNIEHIDASAMHGFCVEYSGKISVELLISDSIADLSNSYVWWYPLSDSRNPDNSLPDIRKACFPWGAMGWGTYVPLYQKEPEIGYEASDYILANVIGLRFTFDYDDSYNDLNNEFNIIGVDWYYWDNDNMSGYHPFNETCEPIRVEASFCDCEFTKEDRALDVATTEARSQLERWKKNAENDNVLSDLTKECLNNALDSLDSLLEIRRSNAFGFVPCDNPRPLSFVCANGSHSTSIEFHEKYGEYMDKVEKPIEEKMIASADSLFNYCMSLKD</sequence>
<evidence type="ECO:0000313" key="2">
    <source>
        <dbReference type="EMBL" id="SUQ19604.1"/>
    </source>
</evidence>
<accession>A0A380RW16</accession>
<organism evidence="2 3">
    <name type="scientific">Fibrobacter succinogenes</name>
    <name type="common">Bacteroides succinogenes</name>
    <dbReference type="NCBI Taxonomy" id="833"/>
    <lineage>
        <taxon>Bacteria</taxon>
        <taxon>Pseudomonadati</taxon>
        <taxon>Fibrobacterota</taxon>
        <taxon>Fibrobacteria</taxon>
        <taxon>Fibrobacterales</taxon>
        <taxon>Fibrobacteraceae</taxon>
        <taxon>Fibrobacter</taxon>
    </lineage>
</organism>
<dbReference type="EMBL" id="UHJL01000001">
    <property type="protein sequence ID" value="SUQ19604.1"/>
    <property type="molecule type" value="Genomic_DNA"/>
</dbReference>
<name>A0A380RW16_FIBSU</name>
<dbReference type="AlphaFoldDB" id="A0A380RW16"/>
<dbReference type="PROSITE" id="PS51257">
    <property type="entry name" value="PROKAR_LIPOPROTEIN"/>
    <property type="match status" value="1"/>
</dbReference>
<keyword evidence="1" id="KW-0732">Signal</keyword>
<evidence type="ECO:0008006" key="4">
    <source>
        <dbReference type="Google" id="ProtNLM"/>
    </source>
</evidence>
<evidence type="ECO:0000256" key="1">
    <source>
        <dbReference type="SAM" id="SignalP"/>
    </source>
</evidence>
<dbReference type="RefSeq" id="WP_109572189.1">
    <property type="nucleotide sequence ID" value="NZ_UHJL01000001.1"/>
</dbReference>
<gene>
    <name evidence="2" type="ORF">SAMN05661053_0844</name>
</gene>
<feature type="signal peptide" evidence="1">
    <location>
        <begin position="1"/>
        <end position="22"/>
    </location>
</feature>
<evidence type="ECO:0000313" key="3">
    <source>
        <dbReference type="Proteomes" id="UP000255423"/>
    </source>
</evidence>
<proteinExistence type="predicted"/>
<dbReference type="Proteomes" id="UP000255423">
    <property type="component" value="Unassembled WGS sequence"/>
</dbReference>